<comment type="similarity">
    <text evidence="1 2">Belongs to the arylamine N-acetyltransferase family.</text>
</comment>
<dbReference type="Proteomes" id="UP000297475">
    <property type="component" value="Unassembled WGS sequence"/>
</dbReference>
<accession>A0A4Z0W946</accession>
<reference evidence="3 4" key="1">
    <citation type="submission" date="2019-04" db="EMBL/GenBank/DDBJ databases">
        <title>Natronospirillum operosus gen. nov., sp. nov., a haloalkaliphilic satellite isolated from decaying biomass of laboratory culture of cyanobacterium Geitlerinema sp. and proposal of Natronospirillaceae fam. nov. and Saccharospirillaceae fam. nov.</title>
        <authorList>
            <person name="Kevbrin V."/>
            <person name="Boltyanskaya Y."/>
            <person name="Koziaeva V."/>
            <person name="Grouzdev D.S."/>
            <person name="Park M."/>
            <person name="Cho J."/>
        </authorList>
    </citation>
    <scope>NUCLEOTIDE SEQUENCE [LARGE SCALE GENOMIC DNA]</scope>
    <source>
        <strain evidence="3 4">G-116</strain>
    </source>
</reference>
<keyword evidence="3" id="KW-0808">Transferase</keyword>
<proteinExistence type="inferred from homology"/>
<name>A0A4Z0W946_9GAMM</name>
<dbReference type="PANTHER" id="PTHR11786:SF0">
    <property type="entry name" value="ARYLAMINE N-ACETYLTRANSFERASE 4-RELATED"/>
    <property type="match status" value="1"/>
</dbReference>
<comment type="caution">
    <text evidence="3">The sequence shown here is derived from an EMBL/GenBank/DDBJ whole genome shotgun (WGS) entry which is preliminary data.</text>
</comment>
<dbReference type="Gene3D" id="2.40.128.150">
    <property type="entry name" value="Cysteine proteinases"/>
    <property type="match status" value="1"/>
</dbReference>
<dbReference type="SUPFAM" id="SSF54001">
    <property type="entry name" value="Cysteine proteinases"/>
    <property type="match status" value="1"/>
</dbReference>
<dbReference type="PRINTS" id="PR01543">
    <property type="entry name" value="ANATRNSFRASE"/>
</dbReference>
<gene>
    <name evidence="3" type="ORF">E4656_13895</name>
</gene>
<protein>
    <submittedName>
        <fullName evidence="3">Arylamine N-acetyltransferase</fullName>
    </submittedName>
</protein>
<dbReference type="InterPro" id="IPR038765">
    <property type="entry name" value="Papain-like_cys_pep_sf"/>
</dbReference>
<evidence type="ECO:0000313" key="4">
    <source>
        <dbReference type="Proteomes" id="UP000297475"/>
    </source>
</evidence>
<evidence type="ECO:0000256" key="2">
    <source>
        <dbReference type="RuleBase" id="RU003452"/>
    </source>
</evidence>
<organism evidence="3 4">
    <name type="scientific">Natronospirillum operosum</name>
    <dbReference type="NCBI Taxonomy" id="2759953"/>
    <lineage>
        <taxon>Bacteria</taxon>
        <taxon>Pseudomonadati</taxon>
        <taxon>Pseudomonadota</taxon>
        <taxon>Gammaproteobacteria</taxon>
        <taxon>Oceanospirillales</taxon>
        <taxon>Natronospirillaceae</taxon>
        <taxon>Natronospirillum</taxon>
    </lineage>
</organism>
<evidence type="ECO:0000313" key="3">
    <source>
        <dbReference type="EMBL" id="TGG92568.1"/>
    </source>
</evidence>
<dbReference type="AlphaFoldDB" id="A0A4Z0W946"/>
<dbReference type="OrthoDB" id="7181050at2"/>
<dbReference type="GO" id="GO:0016407">
    <property type="term" value="F:acetyltransferase activity"/>
    <property type="evidence" value="ECO:0007669"/>
    <property type="project" value="InterPro"/>
</dbReference>
<dbReference type="Pfam" id="PF00797">
    <property type="entry name" value="Acetyltransf_2"/>
    <property type="match status" value="1"/>
</dbReference>
<dbReference type="Gene3D" id="3.30.2140.10">
    <property type="entry name" value="Arylamine N-acetyltransferase"/>
    <property type="match status" value="1"/>
</dbReference>
<dbReference type="PANTHER" id="PTHR11786">
    <property type="entry name" value="N-HYDROXYARYLAMINE O-ACETYLTRANSFERASE"/>
    <property type="match status" value="1"/>
</dbReference>
<keyword evidence="4" id="KW-1185">Reference proteome</keyword>
<dbReference type="EMBL" id="SRMF01000005">
    <property type="protein sequence ID" value="TGG92568.1"/>
    <property type="molecule type" value="Genomic_DNA"/>
</dbReference>
<evidence type="ECO:0000256" key="1">
    <source>
        <dbReference type="ARBA" id="ARBA00006547"/>
    </source>
</evidence>
<sequence>MGSDSRSVPHAPDIEAYFSRIGYSGPRRAILDTLQELQFRHLCTIPFENLSPFLGHPVRLDMPALEAKILHSRRGGYCFEQNMLVLQVLQALGFSVRGLAARVLWGQPEGTLTPRTHMLLCVELDGKSWLVDVGFGGQTHTAPLLLEPGLVQTTPHERYRVLHHGGYFHLQAEVLGQWRSLYCFDLSDQHDVDYELANYYVATKPDSHFVTGLVAARARPGGRCALSGNRLTRHYLDRPSEERVLETPDELMDTLETVFDIAIPDRAELKAVIARKGIIPGFR</sequence>
<dbReference type="InterPro" id="IPR001447">
    <property type="entry name" value="Arylamine_N-AcTrfase"/>
</dbReference>